<dbReference type="AlphaFoldDB" id="A0A1F5TG13"/>
<feature type="transmembrane region" description="Helical" evidence="1">
    <location>
        <begin position="158"/>
        <end position="181"/>
    </location>
</feature>
<reference evidence="2 3" key="1">
    <citation type="journal article" date="2016" name="Nat. Commun.">
        <title>Thousands of microbial genomes shed light on interconnected biogeochemical processes in an aquifer system.</title>
        <authorList>
            <person name="Anantharaman K."/>
            <person name="Brown C.T."/>
            <person name="Hug L.A."/>
            <person name="Sharon I."/>
            <person name="Castelle C.J."/>
            <person name="Probst A.J."/>
            <person name="Thomas B.C."/>
            <person name="Singh A."/>
            <person name="Wilkins M.J."/>
            <person name="Karaoz U."/>
            <person name="Brodie E.L."/>
            <person name="Williams K.H."/>
            <person name="Hubbard S.S."/>
            <person name="Banfield J.F."/>
        </authorList>
    </citation>
    <scope>NUCLEOTIDE SEQUENCE [LARGE SCALE GENOMIC DNA]</scope>
</reference>
<gene>
    <name evidence="2" type="ORF">A2482_02260</name>
</gene>
<keyword evidence="1" id="KW-0812">Transmembrane</keyword>
<protein>
    <recommendedName>
        <fullName evidence="4">DZANK-type domain-containing protein</fullName>
    </recommendedName>
</protein>
<proteinExistence type="predicted"/>
<evidence type="ECO:0000256" key="1">
    <source>
        <dbReference type="SAM" id="Phobius"/>
    </source>
</evidence>
<keyword evidence="1" id="KW-1133">Transmembrane helix</keyword>
<dbReference type="EMBL" id="MFGM01000013">
    <property type="protein sequence ID" value="OGF37868.1"/>
    <property type="molecule type" value="Genomic_DNA"/>
</dbReference>
<evidence type="ECO:0008006" key="4">
    <source>
        <dbReference type="Google" id="ProtNLM"/>
    </source>
</evidence>
<comment type="caution">
    <text evidence="2">The sequence shown here is derived from an EMBL/GenBank/DDBJ whole genome shotgun (WGS) entry which is preliminary data.</text>
</comment>
<sequence length="185" mass="20800">MQKSGWRGWGGSFTKETNMAKVSTDTTVTLYKFRCSCDREHGKEDWGRHCGRCGAEVLKVAAGKEQIGHTDSFCPLCNHRMTYPKNYLSASNRYYCDNCKESYPSGSVLEFRRPKCQVCGNELNPRYDKFCEGCGADIETALTVPDPKTLSWFKRNGVFVWLAIVIAANIMLVGGLVWLVVKVFG</sequence>
<organism evidence="2 3">
    <name type="scientific">Candidatus Falkowbacteria bacterium RIFOXYC2_FULL_48_21</name>
    <dbReference type="NCBI Taxonomy" id="1798005"/>
    <lineage>
        <taxon>Bacteria</taxon>
        <taxon>Candidatus Falkowiibacteriota</taxon>
    </lineage>
</organism>
<evidence type="ECO:0000313" key="2">
    <source>
        <dbReference type="EMBL" id="OGF37868.1"/>
    </source>
</evidence>
<accession>A0A1F5TG13</accession>
<evidence type="ECO:0000313" key="3">
    <source>
        <dbReference type="Proteomes" id="UP000178656"/>
    </source>
</evidence>
<name>A0A1F5TG13_9BACT</name>
<dbReference type="Proteomes" id="UP000178656">
    <property type="component" value="Unassembled WGS sequence"/>
</dbReference>
<keyword evidence="1" id="KW-0472">Membrane</keyword>